<dbReference type="EMBL" id="JWZT01001317">
    <property type="protein sequence ID" value="KII72263.1"/>
    <property type="molecule type" value="Genomic_DNA"/>
</dbReference>
<evidence type="ECO:0000313" key="3">
    <source>
        <dbReference type="Proteomes" id="UP000031668"/>
    </source>
</evidence>
<gene>
    <name evidence="2" type="ORF">RF11_08687</name>
</gene>
<evidence type="ECO:0000256" key="1">
    <source>
        <dbReference type="SAM" id="SignalP"/>
    </source>
</evidence>
<feature type="signal peptide" evidence="1">
    <location>
        <begin position="1"/>
        <end position="21"/>
    </location>
</feature>
<evidence type="ECO:0000313" key="2">
    <source>
        <dbReference type="EMBL" id="KII72263.1"/>
    </source>
</evidence>
<reference evidence="2 3" key="1">
    <citation type="journal article" date="2014" name="Genome Biol. Evol.">
        <title>The genome of the myxosporean Thelohanellus kitauei shows adaptations to nutrient acquisition within its fish host.</title>
        <authorList>
            <person name="Yang Y."/>
            <person name="Xiong J."/>
            <person name="Zhou Z."/>
            <person name="Huo F."/>
            <person name="Miao W."/>
            <person name="Ran C."/>
            <person name="Liu Y."/>
            <person name="Zhang J."/>
            <person name="Feng J."/>
            <person name="Wang M."/>
            <person name="Wang M."/>
            <person name="Wang L."/>
            <person name="Yao B."/>
        </authorList>
    </citation>
    <scope>NUCLEOTIDE SEQUENCE [LARGE SCALE GENOMIC DNA]</scope>
    <source>
        <strain evidence="2">Wuqing</strain>
    </source>
</reference>
<keyword evidence="3" id="KW-1185">Reference proteome</keyword>
<feature type="chain" id="PRO_5002167891" description="MD-2-related lipid-recognition domain-containing protein" evidence="1">
    <location>
        <begin position="22"/>
        <end position="168"/>
    </location>
</feature>
<organism evidence="2 3">
    <name type="scientific">Thelohanellus kitauei</name>
    <name type="common">Myxosporean</name>
    <dbReference type="NCBI Taxonomy" id="669202"/>
    <lineage>
        <taxon>Eukaryota</taxon>
        <taxon>Metazoa</taxon>
        <taxon>Cnidaria</taxon>
        <taxon>Myxozoa</taxon>
        <taxon>Myxosporea</taxon>
        <taxon>Bivalvulida</taxon>
        <taxon>Platysporina</taxon>
        <taxon>Myxobolidae</taxon>
        <taxon>Thelohanellus</taxon>
    </lineage>
</organism>
<sequence length="168" mass="18867">MNVNFFVVLTAVCSMWKVSHCQLYHCTLRVDKIAYVINSSFLTECTKDKCLRKPGLVRTLNMTFTPLVFSKTAKMTVEDYTWSSQSSGSTFITVDLCSRGYIACPVLPNVTYTIQYCPDYVWPATSGDPKDYGSWTTFKITNEEDIVIGCIKSLASPDGVTPVKYRCS</sequence>
<name>A0A0C2JS61_THEKT</name>
<proteinExistence type="predicted"/>
<dbReference type="Gene3D" id="2.60.40.770">
    <property type="match status" value="1"/>
</dbReference>
<dbReference type="Proteomes" id="UP000031668">
    <property type="component" value="Unassembled WGS sequence"/>
</dbReference>
<dbReference type="AlphaFoldDB" id="A0A0C2JS61"/>
<protein>
    <recommendedName>
        <fullName evidence="4">MD-2-related lipid-recognition domain-containing protein</fullName>
    </recommendedName>
</protein>
<evidence type="ECO:0008006" key="4">
    <source>
        <dbReference type="Google" id="ProtNLM"/>
    </source>
</evidence>
<accession>A0A0C2JS61</accession>
<keyword evidence="1" id="KW-0732">Signal</keyword>
<comment type="caution">
    <text evidence="2">The sequence shown here is derived from an EMBL/GenBank/DDBJ whole genome shotgun (WGS) entry which is preliminary data.</text>
</comment>